<dbReference type="InterPro" id="IPR036259">
    <property type="entry name" value="MFS_trans_sf"/>
</dbReference>
<keyword evidence="1" id="KW-1133">Transmembrane helix</keyword>
<protein>
    <recommendedName>
        <fullName evidence="4">Major facilitator superfamily (MFS) profile domain-containing protein</fullName>
    </recommendedName>
</protein>
<feature type="transmembrane region" description="Helical" evidence="1">
    <location>
        <begin position="20"/>
        <end position="40"/>
    </location>
</feature>
<dbReference type="Gene3D" id="1.20.1250.20">
    <property type="entry name" value="MFS general substrate transporter like domains"/>
    <property type="match status" value="1"/>
</dbReference>
<proteinExistence type="predicted"/>
<evidence type="ECO:0000313" key="2">
    <source>
        <dbReference type="EMBL" id="CBI34331.3"/>
    </source>
</evidence>
<gene>
    <name evidence="2" type="ordered locus">VIT_14s0030g00290</name>
</gene>
<dbReference type="Proteomes" id="UP000009183">
    <property type="component" value="Chromosome 14"/>
</dbReference>
<sequence length="72" mass="7803">MSFSILFIPNPYVFNFSTTFGSRAIAILQIPVTAVSVVLIDKSGRWPLLMVSAAGMGLSSLLIGFSFLLQHL</sequence>
<dbReference type="SUPFAM" id="SSF103473">
    <property type="entry name" value="MFS general substrate transporter"/>
    <property type="match status" value="1"/>
</dbReference>
<evidence type="ECO:0008006" key="4">
    <source>
        <dbReference type="Google" id="ProtNLM"/>
    </source>
</evidence>
<evidence type="ECO:0000256" key="1">
    <source>
        <dbReference type="SAM" id="Phobius"/>
    </source>
</evidence>
<dbReference type="PaxDb" id="29760-VIT_14s0030g00290.t01"/>
<name>D7TV06_VITVI</name>
<dbReference type="AlphaFoldDB" id="D7TV06"/>
<dbReference type="HOGENOM" id="CLU_2727373_0_0_1"/>
<dbReference type="InParanoid" id="D7TV06"/>
<reference evidence="3" key="1">
    <citation type="journal article" date="2007" name="Nature">
        <title>The grapevine genome sequence suggests ancestral hexaploidization in major angiosperm phyla.</title>
        <authorList>
            <consortium name="The French-Italian Public Consortium for Grapevine Genome Characterization."/>
            <person name="Jaillon O."/>
            <person name="Aury J.-M."/>
            <person name="Noel B."/>
            <person name="Policriti A."/>
            <person name="Clepet C."/>
            <person name="Casagrande A."/>
            <person name="Choisne N."/>
            <person name="Aubourg S."/>
            <person name="Vitulo N."/>
            <person name="Jubin C."/>
            <person name="Vezzi A."/>
            <person name="Legeai F."/>
            <person name="Hugueney P."/>
            <person name="Dasilva C."/>
            <person name="Horner D."/>
            <person name="Mica E."/>
            <person name="Jublot D."/>
            <person name="Poulain J."/>
            <person name="Bruyere C."/>
            <person name="Billault A."/>
            <person name="Segurens B."/>
            <person name="Gouyvenoux M."/>
            <person name="Ugarte E."/>
            <person name="Cattonaro F."/>
            <person name="Anthouard V."/>
            <person name="Vico V."/>
            <person name="Del Fabbro C."/>
            <person name="Alaux M."/>
            <person name="Di Gaspero G."/>
            <person name="Dumas V."/>
            <person name="Felice N."/>
            <person name="Paillard S."/>
            <person name="Juman I."/>
            <person name="Moroldo M."/>
            <person name="Scalabrin S."/>
            <person name="Canaguier A."/>
            <person name="Le Clainche I."/>
            <person name="Malacrida G."/>
            <person name="Durand E."/>
            <person name="Pesole G."/>
            <person name="Laucou V."/>
            <person name="Chatelet P."/>
            <person name="Merdinoglu D."/>
            <person name="Delledonne M."/>
            <person name="Pezzotti M."/>
            <person name="Lecharny A."/>
            <person name="Scarpelli C."/>
            <person name="Artiguenave F."/>
            <person name="Pe M.E."/>
            <person name="Valle G."/>
            <person name="Morgante M."/>
            <person name="Caboche M."/>
            <person name="Adam-Blondon A.-F."/>
            <person name="Weissenbach J."/>
            <person name="Quetier F."/>
            <person name="Wincker P."/>
        </authorList>
    </citation>
    <scope>NUCLEOTIDE SEQUENCE [LARGE SCALE GENOMIC DNA]</scope>
    <source>
        <strain evidence="3">cv. Pinot noir / PN40024</strain>
    </source>
</reference>
<evidence type="ECO:0000313" key="3">
    <source>
        <dbReference type="Proteomes" id="UP000009183"/>
    </source>
</evidence>
<accession>D7TV06</accession>
<keyword evidence="3" id="KW-1185">Reference proteome</keyword>
<keyword evidence="1" id="KW-0812">Transmembrane</keyword>
<feature type="transmembrane region" description="Helical" evidence="1">
    <location>
        <begin position="47"/>
        <end position="69"/>
    </location>
</feature>
<keyword evidence="1" id="KW-0472">Membrane</keyword>
<organism evidence="2 3">
    <name type="scientific">Vitis vinifera</name>
    <name type="common">Grape</name>
    <dbReference type="NCBI Taxonomy" id="29760"/>
    <lineage>
        <taxon>Eukaryota</taxon>
        <taxon>Viridiplantae</taxon>
        <taxon>Streptophyta</taxon>
        <taxon>Embryophyta</taxon>
        <taxon>Tracheophyta</taxon>
        <taxon>Spermatophyta</taxon>
        <taxon>Magnoliopsida</taxon>
        <taxon>eudicotyledons</taxon>
        <taxon>Gunneridae</taxon>
        <taxon>Pentapetalae</taxon>
        <taxon>rosids</taxon>
        <taxon>Vitales</taxon>
        <taxon>Vitaceae</taxon>
        <taxon>Viteae</taxon>
        <taxon>Vitis</taxon>
    </lineage>
</organism>
<dbReference type="EMBL" id="FN596249">
    <property type="protein sequence ID" value="CBI34331.3"/>
    <property type="molecule type" value="Genomic_DNA"/>
</dbReference>